<accession>A0A439CXQ9</accession>
<reference evidence="2 3" key="1">
    <citation type="submission" date="2018-12" db="EMBL/GenBank/DDBJ databases">
        <title>Draft genome sequence of Xylaria grammica IHI A82.</title>
        <authorList>
            <person name="Buettner E."/>
            <person name="Kellner H."/>
        </authorList>
    </citation>
    <scope>NUCLEOTIDE SEQUENCE [LARGE SCALE GENOMIC DNA]</scope>
    <source>
        <strain evidence="2 3">IHI A82</strain>
    </source>
</reference>
<evidence type="ECO:0000313" key="3">
    <source>
        <dbReference type="Proteomes" id="UP000286045"/>
    </source>
</evidence>
<dbReference type="EMBL" id="RYZI01000290">
    <property type="protein sequence ID" value="RWA07004.1"/>
    <property type="molecule type" value="Genomic_DNA"/>
</dbReference>
<sequence length="86" mass="9248">MSSSEQTVKRVTKVLPRPTAFLSLAPETSASYPTARDIKPAAHPRRSSSVSSAGSAGGLRVLKLGPVHYGEHPDEHKEDFHEVAVE</sequence>
<feature type="compositionally biased region" description="Low complexity" evidence="1">
    <location>
        <begin position="47"/>
        <end position="57"/>
    </location>
</feature>
<gene>
    <name evidence="2" type="ORF">EKO27_g8108</name>
</gene>
<protein>
    <submittedName>
        <fullName evidence="2">Uncharacterized protein</fullName>
    </submittedName>
</protein>
<dbReference type="Proteomes" id="UP000286045">
    <property type="component" value="Unassembled WGS sequence"/>
</dbReference>
<name>A0A439CXQ9_9PEZI</name>
<feature type="compositionally biased region" description="Basic and acidic residues" evidence="1">
    <location>
        <begin position="69"/>
        <end position="86"/>
    </location>
</feature>
<evidence type="ECO:0000313" key="2">
    <source>
        <dbReference type="EMBL" id="RWA07004.1"/>
    </source>
</evidence>
<evidence type="ECO:0000256" key="1">
    <source>
        <dbReference type="SAM" id="MobiDB-lite"/>
    </source>
</evidence>
<dbReference type="AlphaFoldDB" id="A0A439CXQ9"/>
<feature type="region of interest" description="Disordered" evidence="1">
    <location>
        <begin position="67"/>
        <end position="86"/>
    </location>
</feature>
<organism evidence="2 3">
    <name type="scientific">Xylaria grammica</name>
    <dbReference type="NCBI Taxonomy" id="363999"/>
    <lineage>
        <taxon>Eukaryota</taxon>
        <taxon>Fungi</taxon>
        <taxon>Dikarya</taxon>
        <taxon>Ascomycota</taxon>
        <taxon>Pezizomycotina</taxon>
        <taxon>Sordariomycetes</taxon>
        <taxon>Xylariomycetidae</taxon>
        <taxon>Xylariales</taxon>
        <taxon>Xylariaceae</taxon>
        <taxon>Xylaria</taxon>
    </lineage>
</organism>
<proteinExistence type="predicted"/>
<keyword evidence="3" id="KW-1185">Reference proteome</keyword>
<feature type="region of interest" description="Disordered" evidence="1">
    <location>
        <begin position="24"/>
        <end position="57"/>
    </location>
</feature>
<comment type="caution">
    <text evidence="2">The sequence shown here is derived from an EMBL/GenBank/DDBJ whole genome shotgun (WGS) entry which is preliminary data.</text>
</comment>